<feature type="region of interest" description="Disordered" evidence="1">
    <location>
        <begin position="1"/>
        <end position="50"/>
    </location>
</feature>
<dbReference type="EnsemblPlants" id="PGSC0003DMT400095465">
    <property type="protein sequence ID" value="PGSC0003DMT400095465"/>
    <property type="gene ID" value="PGSC0003DMG400045036"/>
</dbReference>
<proteinExistence type="predicted"/>
<evidence type="ECO:0008006" key="4">
    <source>
        <dbReference type="Google" id="ProtNLM"/>
    </source>
</evidence>
<dbReference type="Proteomes" id="UP000011115">
    <property type="component" value="Unassembled WGS sequence"/>
</dbReference>
<dbReference type="InParanoid" id="M1DWD0"/>
<feature type="region of interest" description="Disordered" evidence="1">
    <location>
        <begin position="71"/>
        <end position="105"/>
    </location>
</feature>
<accession>M1DWD0</accession>
<evidence type="ECO:0000313" key="2">
    <source>
        <dbReference type="EnsemblPlants" id="PGSC0003DMT400095465"/>
    </source>
</evidence>
<dbReference type="PaxDb" id="4113-PGSC0003DMT400095465"/>
<organism evidence="2 3">
    <name type="scientific">Solanum tuberosum</name>
    <name type="common">Potato</name>
    <dbReference type="NCBI Taxonomy" id="4113"/>
    <lineage>
        <taxon>Eukaryota</taxon>
        <taxon>Viridiplantae</taxon>
        <taxon>Streptophyta</taxon>
        <taxon>Embryophyta</taxon>
        <taxon>Tracheophyta</taxon>
        <taxon>Spermatophyta</taxon>
        <taxon>Magnoliopsida</taxon>
        <taxon>eudicotyledons</taxon>
        <taxon>Gunneridae</taxon>
        <taxon>Pentapetalae</taxon>
        <taxon>asterids</taxon>
        <taxon>lamiids</taxon>
        <taxon>Solanales</taxon>
        <taxon>Solanaceae</taxon>
        <taxon>Solanoideae</taxon>
        <taxon>Solaneae</taxon>
        <taxon>Solanum</taxon>
    </lineage>
</organism>
<reference evidence="3" key="1">
    <citation type="journal article" date="2011" name="Nature">
        <title>Genome sequence and analysis of the tuber crop potato.</title>
        <authorList>
            <consortium name="The Potato Genome Sequencing Consortium"/>
        </authorList>
    </citation>
    <scope>NUCLEOTIDE SEQUENCE [LARGE SCALE GENOMIC DNA]</scope>
    <source>
        <strain evidence="3">cv. DM1-3 516 R44</strain>
    </source>
</reference>
<evidence type="ECO:0000256" key="1">
    <source>
        <dbReference type="SAM" id="MobiDB-lite"/>
    </source>
</evidence>
<reference evidence="2" key="2">
    <citation type="submission" date="2015-06" db="UniProtKB">
        <authorList>
            <consortium name="EnsemblPlants"/>
        </authorList>
    </citation>
    <scope>IDENTIFICATION</scope>
    <source>
        <strain evidence="2">DM1-3 516 R44</strain>
    </source>
</reference>
<dbReference type="AlphaFoldDB" id="M1DWD0"/>
<feature type="compositionally biased region" description="Acidic residues" evidence="1">
    <location>
        <begin position="96"/>
        <end position="105"/>
    </location>
</feature>
<protein>
    <recommendedName>
        <fullName evidence="4">Integrase core domain containing protein</fullName>
    </recommendedName>
</protein>
<name>M1DWD0_SOLTU</name>
<sequence>MPPRKRVRDITINEGGTNPPKKGRQEPPLGNNGKGKRPISDMKTTPRGPYIHSWAQGFYAVVQAFLADTTLAAPSGSGTVVSSKATPGTEARDQTDAPDTDGATE</sequence>
<dbReference type="HOGENOM" id="CLU_029307_7_2_1"/>
<evidence type="ECO:0000313" key="3">
    <source>
        <dbReference type="Proteomes" id="UP000011115"/>
    </source>
</evidence>
<dbReference type="Gramene" id="PGSC0003DMT400095465">
    <property type="protein sequence ID" value="PGSC0003DMT400095465"/>
    <property type="gene ID" value="PGSC0003DMG400045036"/>
</dbReference>
<keyword evidence="3" id="KW-1185">Reference proteome</keyword>
<feature type="compositionally biased region" description="Polar residues" evidence="1">
    <location>
        <begin position="76"/>
        <end position="86"/>
    </location>
</feature>